<feature type="compositionally biased region" description="Basic residues" evidence="1">
    <location>
        <begin position="36"/>
        <end position="56"/>
    </location>
</feature>
<organism evidence="3 4">
    <name type="scientific">Nakamurella flava</name>
    <dbReference type="NCBI Taxonomy" id="2576308"/>
    <lineage>
        <taxon>Bacteria</taxon>
        <taxon>Bacillati</taxon>
        <taxon>Actinomycetota</taxon>
        <taxon>Actinomycetes</taxon>
        <taxon>Nakamurellales</taxon>
        <taxon>Nakamurellaceae</taxon>
        <taxon>Nakamurella</taxon>
    </lineage>
</organism>
<dbReference type="Gene3D" id="3.30.750.24">
    <property type="entry name" value="STAS domain"/>
    <property type="match status" value="1"/>
</dbReference>
<dbReference type="PANTHER" id="PTHR33495:SF2">
    <property type="entry name" value="ANTI-SIGMA FACTOR ANTAGONIST TM_1081-RELATED"/>
    <property type="match status" value="1"/>
</dbReference>
<feature type="compositionally biased region" description="Basic residues" evidence="1">
    <location>
        <begin position="1"/>
        <end position="15"/>
    </location>
</feature>
<evidence type="ECO:0000259" key="2">
    <source>
        <dbReference type="PROSITE" id="PS50801"/>
    </source>
</evidence>
<protein>
    <submittedName>
        <fullName evidence="3">STAS domain-containing protein</fullName>
    </submittedName>
</protein>
<evidence type="ECO:0000256" key="1">
    <source>
        <dbReference type="SAM" id="MobiDB-lite"/>
    </source>
</evidence>
<feature type="domain" description="STAS" evidence="2">
    <location>
        <begin position="118"/>
        <end position="213"/>
    </location>
</feature>
<dbReference type="InterPro" id="IPR036513">
    <property type="entry name" value="STAS_dom_sf"/>
</dbReference>
<sequence>MHERRPPRRPVRRRADRTGPHSRPGPPDRLGAGLRGRVRPGGRARTGRRAAARARLRRQDRPLARRRTHLPPTGIAQRTGPAHRPGRTPVTAADTRPDLDGPRLRWSVTHASPDHATVAFAGRFDAVEALAARTRLAQDDVVGRAHLVLDLHAVTFLDSAGLAVLVRARRDRQRDGRTIALVRPASEDAMRVLRLTQFDQIFTLVDRCPPGGP</sequence>
<dbReference type="Pfam" id="PF01740">
    <property type="entry name" value="STAS"/>
    <property type="match status" value="1"/>
</dbReference>
<evidence type="ECO:0000313" key="3">
    <source>
        <dbReference type="EMBL" id="TKV61659.1"/>
    </source>
</evidence>
<dbReference type="Proteomes" id="UP000306985">
    <property type="component" value="Unassembled WGS sequence"/>
</dbReference>
<dbReference type="CDD" id="cd07043">
    <property type="entry name" value="STAS_anti-anti-sigma_factors"/>
    <property type="match status" value="1"/>
</dbReference>
<reference evidence="3 4" key="1">
    <citation type="submission" date="2019-05" db="EMBL/GenBank/DDBJ databases">
        <title>Nakamurella sp. N5BH11, whole genome shotgun sequence.</title>
        <authorList>
            <person name="Tuo L."/>
        </authorList>
    </citation>
    <scope>NUCLEOTIDE SEQUENCE [LARGE SCALE GENOMIC DNA]</scope>
    <source>
        <strain evidence="3 4">N5BH11</strain>
    </source>
</reference>
<dbReference type="PANTHER" id="PTHR33495">
    <property type="entry name" value="ANTI-SIGMA FACTOR ANTAGONIST TM_1081-RELATED-RELATED"/>
    <property type="match status" value="1"/>
</dbReference>
<proteinExistence type="predicted"/>
<comment type="caution">
    <text evidence="3">The sequence shown here is derived from an EMBL/GenBank/DDBJ whole genome shotgun (WGS) entry which is preliminary data.</text>
</comment>
<gene>
    <name evidence="3" type="ORF">FDO65_08930</name>
</gene>
<evidence type="ECO:0000313" key="4">
    <source>
        <dbReference type="Proteomes" id="UP000306985"/>
    </source>
</evidence>
<dbReference type="OrthoDB" id="9793697at2"/>
<dbReference type="PROSITE" id="PS50801">
    <property type="entry name" value="STAS"/>
    <property type="match status" value="1"/>
</dbReference>
<name>A0A4U6QMR2_9ACTN</name>
<keyword evidence="4" id="KW-1185">Reference proteome</keyword>
<dbReference type="InterPro" id="IPR002645">
    <property type="entry name" value="STAS_dom"/>
</dbReference>
<accession>A0A4U6QMR2</accession>
<feature type="region of interest" description="Disordered" evidence="1">
    <location>
        <begin position="1"/>
        <end position="104"/>
    </location>
</feature>
<dbReference type="AlphaFoldDB" id="A0A4U6QMR2"/>
<dbReference type="EMBL" id="SZZH01000001">
    <property type="protein sequence ID" value="TKV61659.1"/>
    <property type="molecule type" value="Genomic_DNA"/>
</dbReference>
<dbReference type="SUPFAM" id="SSF52091">
    <property type="entry name" value="SpoIIaa-like"/>
    <property type="match status" value="1"/>
</dbReference>
<dbReference type="GO" id="GO:0043856">
    <property type="term" value="F:anti-sigma factor antagonist activity"/>
    <property type="evidence" value="ECO:0007669"/>
    <property type="project" value="TreeGrafter"/>
</dbReference>